<dbReference type="NCBIfam" id="TIGR00254">
    <property type="entry name" value="GGDEF"/>
    <property type="match status" value="1"/>
</dbReference>
<dbReference type="AlphaFoldDB" id="A0A0C5VGA8"/>
<name>A0A0C5VGA8_9GAMM</name>
<evidence type="ECO:0000313" key="7">
    <source>
        <dbReference type="Proteomes" id="UP000032266"/>
    </source>
</evidence>
<dbReference type="KEGG" id="gsn:YC6258_01594"/>
<feature type="transmembrane region" description="Helical" evidence="4">
    <location>
        <begin position="280"/>
        <end position="297"/>
    </location>
</feature>
<feature type="transmembrane region" description="Helical" evidence="4">
    <location>
        <begin position="239"/>
        <end position="260"/>
    </location>
</feature>
<dbReference type="Pfam" id="PF00990">
    <property type="entry name" value="GGDEF"/>
    <property type="match status" value="1"/>
</dbReference>
<dbReference type="EC" id="2.7.7.65" evidence="2"/>
<dbReference type="STRING" id="1445510.YC6258_01594"/>
<dbReference type="PANTHER" id="PTHR45138:SF9">
    <property type="entry name" value="DIGUANYLATE CYCLASE DGCM-RELATED"/>
    <property type="match status" value="1"/>
</dbReference>
<comment type="cofactor">
    <cofactor evidence="1">
        <name>Mg(2+)</name>
        <dbReference type="ChEBI" id="CHEBI:18420"/>
    </cofactor>
</comment>
<feature type="transmembrane region" description="Helical" evidence="4">
    <location>
        <begin position="206"/>
        <end position="227"/>
    </location>
</feature>
<comment type="catalytic activity">
    <reaction evidence="3">
        <text>2 GTP = 3',3'-c-di-GMP + 2 diphosphate</text>
        <dbReference type="Rhea" id="RHEA:24898"/>
        <dbReference type="ChEBI" id="CHEBI:33019"/>
        <dbReference type="ChEBI" id="CHEBI:37565"/>
        <dbReference type="ChEBI" id="CHEBI:58805"/>
        <dbReference type="EC" id="2.7.7.65"/>
    </reaction>
</comment>
<dbReference type="CDD" id="cd01949">
    <property type="entry name" value="GGDEF"/>
    <property type="match status" value="1"/>
</dbReference>
<keyword evidence="4" id="KW-0472">Membrane</keyword>
<dbReference type="PROSITE" id="PS50887">
    <property type="entry name" value="GGDEF"/>
    <property type="match status" value="1"/>
</dbReference>
<dbReference type="FunFam" id="3.30.70.270:FF:000001">
    <property type="entry name" value="Diguanylate cyclase domain protein"/>
    <property type="match status" value="1"/>
</dbReference>
<feature type="domain" description="GGDEF" evidence="5">
    <location>
        <begin position="476"/>
        <end position="612"/>
    </location>
</feature>
<dbReference type="PATRIC" id="fig|1445510.3.peg.1560"/>
<gene>
    <name evidence="6" type="ORF">YC6258_01594</name>
</gene>
<dbReference type="InterPro" id="IPR029787">
    <property type="entry name" value="Nucleotide_cyclase"/>
</dbReference>
<dbReference type="SUPFAM" id="SSF55073">
    <property type="entry name" value="Nucleotide cyclase"/>
    <property type="match status" value="1"/>
</dbReference>
<sequence>MVITVTNFPSMSFILSKHVLLFWILSLLSSRLWAAMEFQVSQQLLDHHPVVLNGTWLFHWNALLPPDSVADPAIQWQTVTVPGIWNDVVSDKDPMNHGVATYATQLNFEGALTEPVVVRLIRISEAFHFYLVSEDGQNIIDLFEGGEVSADPRHNVIAPDYLSFALPPVQGRYWLVLQVSKFNFYKGGLRTAVTIDLRQRYNRNRILVVLLHGIAIGALLYMALNHLQIYLNRRQNTSSLLIAVACLFVAFRCFVGFGYLEQMFPWVRNAIAIWRFRLELTTIAIPASIWLHFYLYLFRQVYPQRLLRYSWMGSIVLTLSIFLTPADWLAYLILPAEEVWLVLNMLVILYVLVRATTQRLTGARLSLAIFFLLVVGAVNDLLLSLAPGYGFYVMEYILLVYAVLLFLLVHSQLLARQFANSVSNEIRLLDDNRKLVRQREQAELAAIIDHLTGVLNRKGLEQRLERAWNRCIDDHEVISVLLIDADHFKKLNDQYGHLIGDQALMHLAKVISMTKLRIHDFIGRWGGEEFMVVVPGADIHIAAGIAETIRASIEHSEFGESDLDIRLTVSIGVAGTRPGMHKTSLKQLIQLADEALYAAKSGGRNRVEAYLPTTTEPPLESFEQSS</sequence>
<dbReference type="InterPro" id="IPR011623">
    <property type="entry name" value="7TMR_DISM_rcpt_extracell_dom1"/>
</dbReference>
<evidence type="ECO:0000256" key="4">
    <source>
        <dbReference type="SAM" id="Phobius"/>
    </source>
</evidence>
<dbReference type="InterPro" id="IPR043128">
    <property type="entry name" value="Rev_trsase/Diguanyl_cyclase"/>
</dbReference>
<dbReference type="Gene3D" id="3.30.70.270">
    <property type="match status" value="1"/>
</dbReference>
<dbReference type="Gene3D" id="2.60.120.260">
    <property type="entry name" value="Galactose-binding domain-like"/>
    <property type="match status" value="1"/>
</dbReference>
<evidence type="ECO:0000313" key="6">
    <source>
        <dbReference type="EMBL" id="AJQ93642.1"/>
    </source>
</evidence>
<dbReference type="GO" id="GO:0052621">
    <property type="term" value="F:diguanylate cyclase activity"/>
    <property type="evidence" value="ECO:0007669"/>
    <property type="project" value="UniProtKB-EC"/>
</dbReference>
<evidence type="ECO:0000259" key="5">
    <source>
        <dbReference type="PROSITE" id="PS50887"/>
    </source>
</evidence>
<dbReference type="InterPro" id="IPR050469">
    <property type="entry name" value="Diguanylate_Cyclase"/>
</dbReference>
<proteinExistence type="predicted"/>
<dbReference type="SUPFAM" id="SSF49785">
    <property type="entry name" value="Galactose-binding domain-like"/>
    <property type="match status" value="1"/>
</dbReference>
<dbReference type="InterPro" id="IPR000160">
    <property type="entry name" value="GGDEF_dom"/>
</dbReference>
<dbReference type="EMBL" id="CP007142">
    <property type="protein sequence ID" value="AJQ93642.1"/>
    <property type="molecule type" value="Genomic_DNA"/>
</dbReference>
<evidence type="ECO:0000256" key="2">
    <source>
        <dbReference type="ARBA" id="ARBA00012528"/>
    </source>
</evidence>
<dbReference type="InterPro" id="IPR008979">
    <property type="entry name" value="Galactose-bd-like_sf"/>
</dbReference>
<keyword evidence="7" id="KW-1185">Reference proteome</keyword>
<keyword evidence="4" id="KW-0812">Transmembrane</keyword>
<evidence type="ECO:0000256" key="3">
    <source>
        <dbReference type="ARBA" id="ARBA00034247"/>
    </source>
</evidence>
<feature type="transmembrane region" description="Helical" evidence="4">
    <location>
        <begin position="309"/>
        <end position="326"/>
    </location>
</feature>
<accession>A0A0C5VGA8</accession>
<feature type="transmembrane region" description="Helical" evidence="4">
    <location>
        <begin position="332"/>
        <end position="353"/>
    </location>
</feature>
<keyword evidence="4" id="KW-1133">Transmembrane helix</keyword>
<dbReference type="HOGENOM" id="CLU_030706_0_0_6"/>
<protein>
    <recommendedName>
        <fullName evidence="2">diguanylate cyclase</fullName>
        <ecNumber evidence="2">2.7.7.65</ecNumber>
    </recommendedName>
</protein>
<organism evidence="6 7">
    <name type="scientific">Gynuella sunshinyii YC6258</name>
    <dbReference type="NCBI Taxonomy" id="1445510"/>
    <lineage>
        <taxon>Bacteria</taxon>
        <taxon>Pseudomonadati</taxon>
        <taxon>Pseudomonadota</taxon>
        <taxon>Gammaproteobacteria</taxon>
        <taxon>Oceanospirillales</taxon>
        <taxon>Saccharospirillaceae</taxon>
        <taxon>Gynuella</taxon>
    </lineage>
</organism>
<feature type="transmembrane region" description="Helical" evidence="4">
    <location>
        <begin position="389"/>
        <end position="409"/>
    </location>
</feature>
<dbReference type="Pfam" id="PF07695">
    <property type="entry name" value="7TMR-DISM_7TM"/>
    <property type="match status" value="1"/>
</dbReference>
<feature type="transmembrane region" description="Helical" evidence="4">
    <location>
        <begin position="365"/>
        <end position="383"/>
    </location>
</feature>
<reference evidence="6 7" key="1">
    <citation type="submission" date="2014-01" db="EMBL/GenBank/DDBJ databases">
        <title>Full genme sequencing of cellulolytic bacterium Gynuella sunshinyii YC6258T gen. nov., sp. nov.</title>
        <authorList>
            <person name="Khan H."/>
            <person name="Chung E.J."/>
            <person name="Chung Y.R."/>
        </authorList>
    </citation>
    <scope>NUCLEOTIDE SEQUENCE [LARGE SCALE GENOMIC DNA]</scope>
    <source>
        <strain evidence="6 7">YC6258</strain>
    </source>
</reference>
<evidence type="ECO:0000256" key="1">
    <source>
        <dbReference type="ARBA" id="ARBA00001946"/>
    </source>
</evidence>
<dbReference type="OrthoDB" id="9803824at2"/>
<dbReference type="SMART" id="SM00267">
    <property type="entry name" value="GGDEF"/>
    <property type="match status" value="1"/>
</dbReference>
<dbReference type="PANTHER" id="PTHR45138">
    <property type="entry name" value="REGULATORY COMPONENTS OF SENSORY TRANSDUCTION SYSTEM"/>
    <property type="match status" value="1"/>
</dbReference>
<dbReference type="Proteomes" id="UP000032266">
    <property type="component" value="Chromosome"/>
</dbReference>